<feature type="compositionally biased region" description="Basic and acidic residues" evidence="1">
    <location>
        <begin position="121"/>
        <end position="193"/>
    </location>
</feature>
<feature type="compositionally biased region" description="Acidic residues" evidence="1">
    <location>
        <begin position="76"/>
        <end position="96"/>
    </location>
</feature>
<dbReference type="eggNOG" id="COG3170">
    <property type="taxonomic scope" value="Bacteria"/>
</dbReference>
<name>L8JPR2_9BACT</name>
<protein>
    <recommendedName>
        <fullName evidence="5">Ferric siderophore transport system, periplasmic binding protein TonB</fullName>
    </recommendedName>
</protein>
<feature type="compositionally biased region" description="Low complexity" evidence="1">
    <location>
        <begin position="97"/>
        <end position="111"/>
    </location>
</feature>
<dbReference type="RefSeq" id="WP_009580786.1">
    <property type="nucleotide sequence ID" value="NZ_AMZN01000049.1"/>
</dbReference>
<evidence type="ECO:0000313" key="3">
    <source>
        <dbReference type="EMBL" id="ELR70810.1"/>
    </source>
</evidence>
<dbReference type="OrthoDB" id="979886at2"/>
<dbReference type="Proteomes" id="UP000011135">
    <property type="component" value="Unassembled WGS sequence"/>
</dbReference>
<dbReference type="EMBL" id="AMZN01000049">
    <property type="protein sequence ID" value="ELR70810.1"/>
    <property type="molecule type" value="Genomic_DNA"/>
</dbReference>
<comment type="caution">
    <text evidence="3">The sequence shown here is derived from an EMBL/GenBank/DDBJ whole genome shotgun (WGS) entry which is preliminary data.</text>
</comment>
<keyword evidence="2" id="KW-1133">Transmembrane helix</keyword>
<proteinExistence type="predicted"/>
<evidence type="ECO:0000256" key="1">
    <source>
        <dbReference type="SAM" id="MobiDB-lite"/>
    </source>
</evidence>
<reference evidence="3 4" key="1">
    <citation type="submission" date="2012-12" db="EMBL/GenBank/DDBJ databases">
        <title>Genome assembly of Fulvivirga imtechensis AK7.</title>
        <authorList>
            <person name="Nupur N."/>
            <person name="Khatri I."/>
            <person name="Kumar R."/>
            <person name="Subramanian S."/>
            <person name="Pinnaka A."/>
        </authorList>
    </citation>
    <scope>NUCLEOTIDE SEQUENCE [LARGE SCALE GENOMIC DNA]</scope>
    <source>
        <strain evidence="3 4">AK7</strain>
    </source>
</reference>
<dbReference type="STRING" id="1237149.C900_03418"/>
<gene>
    <name evidence="3" type="ORF">C900_03418</name>
</gene>
<accession>L8JPR2</accession>
<evidence type="ECO:0008006" key="5">
    <source>
        <dbReference type="Google" id="ProtNLM"/>
    </source>
</evidence>
<organism evidence="3 4">
    <name type="scientific">Fulvivirga imtechensis AK7</name>
    <dbReference type="NCBI Taxonomy" id="1237149"/>
    <lineage>
        <taxon>Bacteria</taxon>
        <taxon>Pseudomonadati</taxon>
        <taxon>Bacteroidota</taxon>
        <taxon>Cytophagia</taxon>
        <taxon>Cytophagales</taxon>
        <taxon>Fulvivirgaceae</taxon>
        <taxon>Fulvivirga</taxon>
    </lineage>
</organism>
<dbReference type="AlphaFoldDB" id="L8JPR2"/>
<feature type="region of interest" description="Disordered" evidence="1">
    <location>
        <begin position="46"/>
        <end position="207"/>
    </location>
</feature>
<keyword evidence="2" id="KW-0812">Transmembrane</keyword>
<evidence type="ECO:0000256" key="2">
    <source>
        <dbReference type="SAM" id="Phobius"/>
    </source>
</evidence>
<keyword evidence="2" id="KW-0472">Membrane</keyword>
<keyword evidence="4" id="KW-1185">Reference proteome</keyword>
<sequence length="296" mass="32676">MSDREEEEKRNKKMGMIISAGVHALLLLAFLFIMAWREPDPPLPEYGIELNFGTSTVGTGEVQPETPAQPTRSEEEAQPEELPEEAEEQPVEETQPEEVTAPAEEVVETTTNTQNSPEVIPEVKEEVKKPVVKEEKKVEEKKTETKPVEAKEPVKKPDTGAKGTEGESNKPENANHGDNLDAEGDKGDERGTLDSRALYGRPGGGGGSSLEMTGWTWDFIPKPNDTSNENGRIVFEIKIDDMGEIISVRTLERSVSPDIEKIYRAEVEKLTFSKTSDNTIVAPVSTGKITFVIRSK</sequence>
<evidence type="ECO:0000313" key="4">
    <source>
        <dbReference type="Proteomes" id="UP000011135"/>
    </source>
</evidence>
<feature type="transmembrane region" description="Helical" evidence="2">
    <location>
        <begin position="14"/>
        <end position="36"/>
    </location>
</feature>